<dbReference type="Proteomes" id="UP000189670">
    <property type="component" value="Unassembled WGS sequence"/>
</dbReference>
<feature type="non-terminal residue" evidence="6">
    <location>
        <position position="1"/>
    </location>
</feature>
<dbReference type="InterPro" id="IPR023404">
    <property type="entry name" value="rSAM_horseshoe"/>
</dbReference>
<evidence type="ECO:0000256" key="3">
    <source>
        <dbReference type="ARBA" id="ARBA00022723"/>
    </source>
</evidence>
<dbReference type="SFLD" id="SFLDG01082">
    <property type="entry name" value="B12-binding_domain_containing"/>
    <property type="match status" value="1"/>
</dbReference>
<evidence type="ECO:0000313" key="6">
    <source>
        <dbReference type="EMBL" id="ETR73783.1"/>
    </source>
</evidence>
<comment type="caution">
    <text evidence="6">The sequence shown here is derived from an EMBL/GenBank/DDBJ whole genome shotgun (WGS) entry which is preliminary data.</text>
</comment>
<dbReference type="EMBL" id="ATBP01000039">
    <property type="protein sequence ID" value="ETR73783.1"/>
    <property type="molecule type" value="Genomic_DNA"/>
</dbReference>
<comment type="cofactor">
    <cofactor evidence="1">
        <name>[4Fe-4S] cluster</name>
        <dbReference type="ChEBI" id="CHEBI:49883"/>
    </cofactor>
</comment>
<dbReference type="InterPro" id="IPR051198">
    <property type="entry name" value="BchE-like"/>
</dbReference>
<keyword evidence="4" id="KW-0408">Iron</keyword>
<evidence type="ECO:0000256" key="4">
    <source>
        <dbReference type="ARBA" id="ARBA00023004"/>
    </source>
</evidence>
<dbReference type="Gene3D" id="3.80.30.20">
    <property type="entry name" value="tm_1862 like domain"/>
    <property type="match status" value="1"/>
</dbReference>
<dbReference type="AlphaFoldDB" id="A0A1V1PG99"/>
<protein>
    <recommendedName>
        <fullName evidence="8">Radical SAM core domain-containing protein</fullName>
    </recommendedName>
</protein>
<accession>A0A1V1PG99</accession>
<keyword evidence="2" id="KW-0949">S-adenosyl-L-methionine</keyword>
<dbReference type="PANTHER" id="PTHR43409:SF7">
    <property type="entry name" value="BLL1977 PROTEIN"/>
    <property type="match status" value="1"/>
</dbReference>
<dbReference type="InterPro" id="IPR007197">
    <property type="entry name" value="rSAM"/>
</dbReference>
<dbReference type="SFLD" id="SFLDS00029">
    <property type="entry name" value="Radical_SAM"/>
    <property type="match status" value="1"/>
</dbReference>
<dbReference type="SUPFAM" id="SSF102114">
    <property type="entry name" value="Radical SAM enzymes"/>
    <property type="match status" value="1"/>
</dbReference>
<dbReference type="PANTHER" id="PTHR43409">
    <property type="entry name" value="ANAEROBIC MAGNESIUM-PROTOPORPHYRIN IX MONOMETHYL ESTER CYCLASE-RELATED"/>
    <property type="match status" value="1"/>
</dbReference>
<dbReference type="GO" id="GO:0005829">
    <property type="term" value="C:cytosol"/>
    <property type="evidence" value="ECO:0007669"/>
    <property type="project" value="TreeGrafter"/>
</dbReference>
<sequence length="128" mass="14543">ANNYECFEALDAIIVGEMETVFSQICERGNLFETPGVIFRWQKNINKKIHPTEKQHIKKLPLPARHLLQSKAYQCPGIGTPMATIVASRGCPNKCTFCMAPSVMGNQIRFRPIEHIIDEIQMCKKNII</sequence>
<evidence type="ECO:0000256" key="1">
    <source>
        <dbReference type="ARBA" id="ARBA00001966"/>
    </source>
</evidence>
<evidence type="ECO:0000256" key="2">
    <source>
        <dbReference type="ARBA" id="ARBA00022691"/>
    </source>
</evidence>
<evidence type="ECO:0000313" key="7">
    <source>
        <dbReference type="Proteomes" id="UP000189670"/>
    </source>
</evidence>
<evidence type="ECO:0008006" key="8">
    <source>
        <dbReference type="Google" id="ProtNLM"/>
    </source>
</evidence>
<gene>
    <name evidence="6" type="ORF">OMM_06738</name>
</gene>
<organism evidence="6 7">
    <name type="scientific">Candidatus Magnetoglobus multicellularis str. Araruama</name>
    <dbReference type="NCBI Taxonomy" id="890399"/>
    <lineage>
        <taxon>Bacteria</taxon>
        <taxon>Pseudomonadati</taxon>
        <taxon>Thermodesulfobacteriota</taxon>
        <taxon>Desulfobacteria</taxon>
        <taxon>Desulfobacterales</taxon>
        <taxon>Desulfobacteraceae</taxon>
        <taxon>Candidatus Magnetoglobus</taxon>
    </lineage>
</organism>
<dbReference type="GO" id="GO:0051536">
    <property type="term" value="F:iron-sulfur cluster binding"/>
    <property type="evidence" value="ECO:0007669"/>
    <property type="project" value="UniProtKB-KW"/>
</dbReference>
<proteinExistence type="predicted"/>
<keyword evidence="5" id="KW-0411">Iron-sulfur</keyword>
<keyword evidence="3" id="KW-0479">Metal-binding</keyword>
<evidence type="ECO:0000256" key="5">
    <source>
        <dbReference type="ARBA" id="ARBA00023014"/>
    </source>
</evidence>
<dbReference type="GO" id="GO:0003824">
    <property type="term" value="F:catalytic activity"/>
    <property type="evidence" value="ECO:0007669"/>
    <property type="project" value="InterPro"/>
</dbReference>
<dbReference type="InterPro" id="IPR058240">
    <property type="entry name" value="rSAM_sf"/>
</dbReference>
<reference evidence="7" key="1">
    <citation type="submission" date="2012-11" db="EMBL/GenBank/DDBJ databases">
        <authorList>
            <person name="Lucero-Rivera Y.E."/>
            <person name="Tovar-Ramirez D."/>
        </authorList>
    </citation>
    <scope>NUCLEOTIDE SEQUENCE [LARGE SCALE GENOMIC DNA]</scope>
    <source>
        <strain evidence="7">Araruama</strain>
    </source>
</reference>
<name>A0A1V1PG99_9BACT</name>
<dbReference type="GO" id="GO:0046872">
    <property type="term" value="F:metal ion binding"/>
    <property type="evidence" value="ECO:0007669"/>
    <property type="project" value="UniProtKB-KW"/>
</dbReference>